<dbReference type="InterPro" id="IPR017926">
    <property type="entry name" value="GATASE"/>
</dbReference>
<evidence type="ECO:0000256" key="3">
    <source>
        <dbReference type="ARBA" id="ARBA00022605"/>
    </source>
</evidence>
<dbReference type="PANTHER" id="PTHR42701">
    <property type="entry name" value="IMIDAZOLE GLYCEROL PHOSPHATE SYNTHASE SUBUNIT HISH"/>
    <property type="match status" value="1"/>
</dbReference>
<comment type="subcellular location">
    <subcellularLocation>
        <location evidence="10">Cytoplasm</location>
    </subcellularLocation>
</comment>
<gene>
    <name evidence="10" type="primary">hisH</name>
    <name evidence="13" type="ordered locus">Sulac_2736</name>
</gene>
<name>G8TXZ2_SULAD</name>
<dbReference type="HAMAP" id="MF_00278">
    <property type="entry name" value="HisH"/>
    <property type="match status" value="1"/>
</dbReference>
<comment type="pathway">
    <text evidence="1 10">Amino-acid biosynthesis; L-histidine biosynthesis; L-histidine from 5-phospho-alpha-D-ribose 1-diphosphate: step 5/9.</text>
</comment>
<keyword evidence="13" id="KW-0808">Transferase</keyword>
<dbReference type="UniPathway" id="UPA00031">
    <property type="reaction ID" value="UER00010"/>
</dbReference>
<evidence type="ECO:0000256" key="7">
    <source>
        <dbReference type="ARBA" id="ARBA00023239"/>
    </source>
</evidence>
<keyword evidence="6 10" id="KW-0368">Histidine biosynthesis</keyword>
<evidence type="ECO:0000313" key="14">
    <source>
        <dbReference type="Proteomes" id="UP000005439"/>
    </source>
</evidence>
<feature type="domain" description="Glutamine amidotransferase" evidence="12">
    <location>
        <begin position="5"/>
        <end position="196"/>
    </location>
</feature>
<dbReference type="PROSITE" id="PS51273">
    <property type="entry name" value="GATASE_TYPE_1"/>
    <property type="match status" value="1"/>
</dbReference>
<feature type="active site" evidence="10 11">
    <location>
        <position position="182"/>
    </location>
</feature>
<organism evidence="13 14">
    <name type="scientific">Sulfobacillus acidophilus (strain ATCC 700253 / DSM 10332 / NAL)</name>
    <dbReference type="NCBI Taxonomy" id="679936"/>
    <lineage>
        <taxon>Bacteria</taxon>
        <taxon>Bacillati</taxon>
        <taxon>Bacillota</taxon>
        <taxon>Clostridia</taxon>
        <taxon>Eubacteriales</taxon>
        <taxon>Clostridiales Family XVII. Incertae Sedis</taxon>
        <taxon>Sulfobacillus</taxon>
    </lineage>
</organism>
<dbReference type="PANTHER" id="PTHR42701:SF1">
    <property type="entry name" value="IMIDAZOLE GLYCEROL PHOSPHATE SYNTHASE SUBUNIT HISH"/>
    <property type="match status" value="1"/>
</dbReference>
<keyword evidence="7 10" id="KW-0456">Lyase</keyword>
<dbReference type="EC" id="3.5.1.2" evidence="10"/>
<dbReference type="NCBIfam" id="TIGR01855">
    <property type="entry name" value="IMP_synth_hisH"/>
    <property type="match status" value="1"/>
</dbReference>
<comment type="catalytic activity">
    <reaction evidence="8 10">
        <text>5-[(5-phospho-1-deoxy-D-ribulos-1-ylimino)methylamino]-1-(5-phospho-beta-D-ribosyl)imidazole-4-carboxamide + L-glutamine = D-erythro-1-(imidazol-4-yl)glycerol 3-phosphate + 5-amino-1-(5-phospho-beta-D-ribosyl)imidazole-4-carboxamide + L-glutamate + H(+)</text>
        <dbReference type="Rhea" id="RHEA:24793"/>
        <dbReference type="ChEBI" id="CHEBI:15378"/>
        <dbReference type="ChEBI" id="CHEBI:29985"/>
        <dbReference type="ChEBI" id="CHEBI:58278"/>
        <dbReference type="ChEBI" id="CHEBI:58359"/>
        <dbReference type="ChEBI" id="CHEBI:58475"/>
        <dbReference type="ChEBI" id="CHEBI:58525"/>
        <dbReference type="EC" id="4.3.2.10"/>
    </reaction>
</comment>
<dbReference type="KEGG" id="sap:Sulac_2736"/>
<dbReference type="PIRSF" id="PIRSF000495">
    <property type="entry name" value="Amidotransf_hisH"/>
    <property type="match status" value="1"/>
</dbReference>
<dbReference type="GO" id="GO:0000105">
    <property type="term" value="P:L-histidine biosynthetic process"/>
    <property type="evidence" value="ECO:0007669"/>
    <property type="project" value="UniProtKB-UniRule"/>
</dbReference>
<reference evidence="14" key="1">
    <citation type="submission" date="2011-12" db="EMBL/GenBank/DDBJ databases">
        <title>The complete genome of chromosome of Sulfobacillus acidophilus DSM 10332.</title>
        <authorList>
            <person name="Lucas S."/>
            <person name="Han J."/>
            <person name="Lapidus A."/>
            <person name="Bruce D."/>
            <person name="Goodwin L."/>
            <person name="Pitluck S."/>
            <person name="Peters L."/>
            <person name="Kyrpides N."/>
            <person name="Mavromatis K."/>
            <person name="Ivanova N."/>
            <person name="Mikhailova N."/>
            <person name="Chertkov O."/>
            <person name="Saunders E."/>
            <person name="Detter J.C."/>
            <person name="Tapia R."/>
            <person name="Han C."/>
            <person name="Land M."/>
            <person name="Hauser L."/>
            <person name="Markowitz V."/>
            <person name="Cheng J.-F."/>
            <person name="Hugenholtz P."/>
            <person name="Woyke T."/>
            <person name="Wu D."/>
            <person name="Pukall R."/>
            <person name="Gehrich-Schroeter G."/>
            <person name="Schneider S."/>
            <person name="Klenk H.-P."/>
            <person name="Eisen J.A."/>
        </authorList>
    </citation>
    <scope>NUCLEOTIDE SEQUENCE [LARGE SCALE GENOMIC DNA]</scope>
    <source>
        <strain evidence="14">ATCC 700253 / DSM 10332 / NAL</strain>
    </source>
</reference>
<comment type="function">
    <text evidence="10">IGPS catalyzes the conversion of PRFAR and glutamine to IGP, AICAR and glutamate. The HisH subunit catalyzes the hydrolysis of glutamine to glutamate and ammonia as part of the synthesis of IGP and AICAR. The resulting ammonia molecule is channeled to the active site of HisF.</text>
</comment>
<comment type="catalytic activity">
    <reaction evidence="9 10">
        <text>L-glutamine + H2O = L-glutamate + NH4(+)</text>
        <dbReference type="Rhea" id="RHEA:15889"/>
        <dbReference type="ChEBI" id="CHEBI:15377"/>
        <dbReference type="ChEBI" id="CHEBI:28938"/>
        <dbReference type="ChEBI" id="CHEBI:29985"/>
        <dbReference type="ChEBI" id="CHEBI:58359"/>
        <dbReference type="EC" id="3.5.1.2"/>
    </reaction>
</comment>
<evidence type="ECO:0000256" key="10">
    <source>
        <dbReference type="HAMAP-Rule" id="MF_00278"/>
    </source>
</evidence>
<feature type="active site" evidence="10 11">
    <location>
        <position position="180"/>
    </location>
</feature>
<evidence type="ECO:0000256" key="2">
    <source>
        <dbReference type="ARBA" id="ARBA00011152"/>
    </source>
</evidence>
<sequence>MKVAIIDYGHGNFGSLRTALNRLAIQPVVWHHGDDVEAVDWVIFPGVGSLKDVMAQLTSQNVLDRLESLKDQGTRFLGICLGLQLFFDEGEEGGPGLGWIPGRVPQLDAPVLPHIGWNTVTPSDPHDRLWRDLPPEPAFYFVHSYYVAPENPTIVRGTTEYHQVFPSVIVAPPLIGVQFHPELSGRAGHQLLKNILEEGS</sequence>
<comment type="subunit">
    <text evidence="2 10">Heterodimer of HisH and HisF.</text>
</comment>
<feature type="active site" description="Nucleophile" evidence="10 11">
    <location>
        <position position="80"/>
    </location>
</feature>
<dbReference type="HOGENOM" id="CLU_071837_2_2_9"/>
<keyword evidence="5 10" id="KW-0315">Glutamine amidotransferase</keyword>
<evidence type="ECO:0000256" key="8">
    <source>
        <dbReference type="ARBA" id="ARBA00047838"/>
    </source>
</evidence>
<keyword evidence="13" id="KW-0328">Glycosyltransferase</keyword>
<evidence type="ECO:0000256" key="11">
    <source>
        <dbReference type="PIRSR" id="PIRSR000495-1"/>
    </source>
</evidence>
<evidence type="ECO:0000256" key="9">
    <source>
        <dbReference type="ARBA" id="ARBA00049534"/>
    </source>
</evidence>
<keyword evidence="14" id="KW-1185">Reference proteome</keyword>
<dbReference type="Proteomes" id="UP000005439">
    <property type="component" value="Chromosome"/>
</dbReference>
<dbReference type="PATRIC" id="fig|679936.5.peg.2829"/>
<dbReference type="GO" id="GO:0005737">
    <property type="term" value="C:cytoplasm"/>
    <property type="evidence" value="ECO:0007669"/>
    <property type="project" value="UniProtKB-SubCell"/>
</dbReference>
<dbReference type="InterPro" id="IPR010139">
    <property type="entry name" value="Imidazole-glycPsynth_HisH"/>
</dbReference>
<keyword evidence="3 10" id="KW-0028">Amino-acid biosynthesis</keyword>
<dbReference type="AlphaFoldDB" id="G8TXZ2"/>
<dbReference type="InterPro" id="IPR029062">
    <property type="entry name" value="Class_I_gatase-like"/>
</dbReference>
<evidence type="ECO:0000256" key="1">
    <source>
        <dbReference type="ARBA" id="ARBA00005091"/>
    </source>
</evidence>
<reference evidence="13 14" key="2">
    <citation type="journal article" date="2012" name="Stand. Genomic Sci.">
        <title>Complete genome sequence of the moderately thermophilic mineral-sulfide-oxidizing firmicute Sulfobacillus acidophilus type strain (NAL(T)).</title>
        <authorList>
            <person name="Anderson I."/>
            <person name="Chertkov O."/>
            <person name="Chen A."/>
            <person name="Saunders E."/>
            <person name="Lapidus A."/>
            <person name="Nolan M."/>
            <person name="Lucas S."/>
            <person name="Hammon N."/>
            <person name="Deshpande S."/>
            <person name="Cheng J.F."/>
            <person name="Han C."/>
            <person name="Tapia R."/>
            <person name="Goodwin L.A."/>
            <person name="Pitluck S."/>
            <person name="Liolios K."/>
            <person name="Pagani I."/>
            <person name="Ivanova N."/>
            <person name="Mikhailova N."/>
            <person name="Pati A."/>
            <person name="Palaniappan K."/>
            <person name="Land M."/>
            <person name="Pan C."/>
            <person name="Rohde M."/>
            <person name="Pukall R."/>
            <person name="Goker M."/>
            <person name="Detter J.C."/>
            <person name="Woyke T."/>
            <person name="Bristow J."/>
            <person name="Eisen J.A."/>
            <person name="Markowitz V."/>
            <person name="Hugenholtz P."/>
            <person name="Kyrpides N.C."/>
            <person name="Klenk H.P."/>
            <person name="Mavromatis K."/>
        </authorList>
    </citation>
    <scope>NUCLEOTIDE SEQUENCE [LARGE SCALE GENOMIC DNA]</scope>
    <source>
        <strain evidence="14">ATCC 700253 / DSM 10332 / NAL</strain>
    </source>
</reference>
<dbReference type="SUPFAM" id="SSF52317">
    <property type="entry name" value="Class I glutamine amidotransferase-like"/>
    <property type="match status" value="1"/>
</dbReference>
<dbReference type="GO" id="GO:0016829">
    <property type="term" value="F:lyase activity"/>
    <property type="evidence" value="ECO:0007669"/>
    <property type="project" value="UniProtKB-KW"/>
</dbReference>
<protein>
    <recommendedName>
        <fullName evidence="10">Imidazole glycerol phosphate synthase subunit HisH</fullName>
        <ecNumber evidence="10">4.3.2.10</ecNumber>
    </recommendedName>
    <alternativeName>
        <fullName evidence="10">IGP synthase glutaminase subunit</fullName>
        <ecNumber evidence="10">3.5.1.2</ecNumber>
    </alternativeName>
    <alternativeName>
        <fullName evidence="10">IGP synthase subunit HisH</fullName>
    </alternativeName>
    <alternativeName>
        <fullName evidence="10">ImGP synthase subunit HisH</fullName>
        <shortName evidence="10">IGPS subunit HisH</shortName>
    </alternativeName>
</protein>
<dbReference type="Gene3D" id="3.40.50.880">
    <property type="match status" value="1"/>
</dbReference>
<dbReference type="GO" id="GO:0000107">
    <property type="term" value="F:imidazoleglycerol-phosphate synthase activity"/>
    <property type="evidence" value="ECO:0007669"/>
    <property type="project" value="UniProtKB-UniRule"/>
</dbReference>
<dbReference type="Pfam" id="PF00117">
    <property type="entry name" value="GATase"/>
    <property type="match status" value="1"/>
</dbReference>
<keyword evidence="10" id="KW-0963">Cytoplasm</keyword>
<dbReference type="EMBL" id="CP003179">
    <property type="protein sequence ID" value="AEW06198.1"/>
    <property type="molecule type" value="Genomic_DNA"/>
</dbReference>
<evidence type="ECO:0000313" key="13">
    <source>
        <dbReference type="EMBL" id="AEW06198.1"/>
    </source>
</evidence>
<keyword evidence="4 10" id="KW-0378">Hydrolase</keyword>
<dbReference type="EC" id="4.3.2.10" evidence="10"/>
<evidence type="ECO:0000256" key="5">
    <source>
        <dbReference type="ARBA" id="ARBA00022962"/>
    </source>
</evidence>
<evidence type="ECO:0000259" key="12">
    <source>
        <dbReference type="Pfam" id="PF00117"/>
    </source>
</evidence>
<dbReference type="GO" id="GO:0004359">
    <property type="term" value="F:glutaminase activity"/>
    <property type="evidence" value="ECO:0007669"/>
    <property type="project" value="UniProtKB-EC"/>
</dbReference>
<evidence type="ECO:0000256" key="6">
    <source>
        <dbReference type="ARBA" id="ARBA00023102"/>
    </source>
</evidence>
<accession>G8TXZ2</accession>
<proteinExistence type="inferred from homology"/>
<evidence type="ECO:0000256" key="4">
    <source>
        <dbReference type="ARBA" id="ARBA00022801"/>
    </source>
</evidence>
<dbReference type="STRING" id="679936.Sulac_2736"/>